<gene>
    <name evidence="11" type="ORF">CWE12_02965</name>
</gene>
<keyword evidence="3 7" id="KW-1003">Cell membrane</keyword>
<dbReference type="InterPro" id="IPR052383">
    <property type="entry name" value="Anti-sigma-E_RseA-like"/>
</dbReference>
<evidence type="ECO:0000256" key="6">
    <source>
        <dbReference type="ARBA" id="ARBA00023136"/>
    </source>
</evidence>
<dbReference type="Pfam" id="PF03872">
    <property type="entry name" value="RseA_N"/>
    <property type="match status" value="1"/>
</dbReference>
<organism evidence="11 12">
    <name type="scientific">Aliidiomarina sedimenti</name>
    <dbReference type="NCBI Taxonomy" id="1933879"/>
    <lineage>
        <taxon>Bacteria</taxon>
        <taxon>Pseudomonadati</taxon>
        <taxon>Pseudomonadota</taxon>
        <taxon>Gammaproteobacteria</taxon>
        <taxon>Alteromonadales</taxon>
        <taxon>Idiomarinaceae</taxon>
        <taxon>Aliidiomarina</taxon>
    </lineage>
</organism>
<comment type="similarity">
    <text evidence="2 7">Belongs to the RseA family.</text>
</comment>
<evidence type="ECO:0000256" key="5">
    <source>
        <dbReference type="ARBA" id="ARBA00022989"/>
    </source>
</evidence>
<evidence type="ECO:0000259" key="10">
    <source>
        <dbReference type="Pfam" id="PF03873"/>
    </source>
</evidence>
<evidence type="ECO:0000256" key="7">
    <source>
        <dbReference type="PIRNR" id="PIRNR016938"/>
    </source>
</evidence>
<comment type="caution">
    <text evidence="11">The sequence shown here is derived from an EMBL/GenBank/DDBJ whole genome shotgun (WGS) entry which is preliminary data.</text>
</comment>
<dbReference type="InterPro" id="IPR026279">
    <property type="entry name" value="RseA"/>
</dbReference>
<dbReference type="InterPro" id="IPR005572">
    <property type="entry name" value="Anti-sigma_E_RseA_N"/>
</dbReference>
<dbReference type="EMBL" id="PIPN01000001">
    <property type="protein sequence ID" value="RUO31971.1"/>
    <property type="molecule type" value="Genomic_DNA"/>
</dbReference>
<feature type="domain" description="Anti sigma-E protein RseA C-terminal" evidence="10">
    <location>
        <begin position="131"/>
        <end position="179"/>
    </location>
</feature>
<dbReference type="PANTHER" id="PTHR38104">
    <property type="match status" value="1"/>
</dbReference>
<dbReference type="InterPro" id="IPR005573">
    <property type="entry name" value="Anti-sigma_E_RseA_C"/>
</dbReference>
<keyword evidence="7" id="KW-0997">Cell inner membrane</keyword>
<protein>
    <recommendedName>
        <fullName evidence="7">Anti-sigma-E factor RseA</fullName>
    </recommendedName>
    <alternativeName>
        <fullName evidence="7">Regulator of SigE</fullName>
    </alternativeName>
    <alternativeName>
        <fullName evidence="7">Sigma-E anti-sigma factor RseA</fullName>
    </alternativeName>
    <alternativeName>
        <fullName evidence="7">Sigma-E factor negative regulatory protein</fullName>
    </alternativeName>
</protein>
<keyword evidence="12" id="KW-1185">Reference proteome</keyword>
<dbReference type="Gene3D" id="1.10.10.880">
    <property type="entry name" value="Anti sigma-E protein RseA, N-terminal domain"/>
    <property type="match status" value="1"/>
</dbReference>
<evidence type="ECO:0000313" key="11">
    <source>
        <dbReference type="EMBL" id="RUO31971.1"/>
    </source>
</evidence>
<name>A0ABY0C298_9GAMM</name>
<comment type="function">
    <text evidence="7">An anti-sigma factor for extracytoplasmic function (ECF) sigma factor sigma-E (RpoE). ECF sigma factors are held in an inactive form by an anti-sigma factor until released by regulated intramembrane proteolysis (RIP). RIP occurs when an extracytoplasmic signal triggers a concerted proteolytic cascade to transmit information and elicit cellular responses. The membrane-spanning regulatory substrate protein is first cut periplasmically (site-1 protease, S1P, DegS), then within the membrane itself (site-2 protease, S2P, RseP), while cytoplasmic proteases finish degrading the anti-sigma factor, liberating sigma-E.</text>
</comment>
<dbReference type="Proteomes" id="UP000287410">
    <property type="component" value="Unassembled WGS sequence"/>
</dbReference>
<dbReference type="PIRSF" id="PIRSF016938">
    <property type="entry name" value="RseA"/>
    <property type="match status" value="1"/>
</dbReference>
<evidence type="ECO:0000313" key="12">
    <source>
        <dbReference type="Proteomes" id="UP000287410"/>
    </source>
</evidence>
<sequence>MTDKHNEHLSALLDGEDVNHSLLDRMLKDDEQKSTLQRYQLASSIIRNDVQPGMAIDISAAVAAQVAAEPAHRAAVAATAKAGWWKSAANDAWWRPAASFAVAASVALVTVIGVTNYQLEPGNDIPQSGSSPVFETAPFDGMANPVSFNATEAPAVPSSGSDQRRQIQSFFLDHQQQTQLSQQEQEEAEAQDAASQDPIPDNNGR</sequence>
<evidence type="ECO:0000259" key="9">
    <source>
        <dbReference type="Pfam" id="PF03872"/>
    </source>
</evidence>
<dbReference type="RefSeq" id="WP_126788171.1">
    <property type="nucleotide sequence ID" value="NZ_PIPN01000001.1"/>
</dbReference>
<dbReference type="Pfam" id="PF03873">
    <property type="entry name" value="RseA_C"/>
    <property type="match status" value="1"/>
</dbReference>
<comment type="subunit">
    <text evidence="7">Interacts 1:1 with ECF RNA polymerase sigma-E (RpoE); this inhibits the interaction of sigma-E with the RNA polymerase catalytic core and leads to a decreased expression of sigma-E-regulated genes. Interacts with RseB.</text>
</comment>
<dbReference type="CDD" id="cd16328">
    <property type="entry name" value="RseA_N"/>
    <property type="match status" value="1"/>
</dbReference>
<dbReference type="InterPro" id="IPR036147">
    <property type="entry name" value="Anti-sigma_E_RseA_N_sf"/>
</dbReference>
<evidence type="ECO:0000256" key="1">
    <source>
        <dbReference type="ARBA" id="ARBA00004162"/>
    </source>
</evidence>
<feature type="domain" description="Anti sigma-E protein RseA N-terminal" evidence="9">
    <location>
        <begin position="6"/>
        <end position="78"/>
    </location>
</feature>
<evidence type="ECO:0000256" key="4">
    <source>
        <dbReference type="ARBA" id="ARBA00022692"/>
    </source>
</evidence>
<dbReference type="SUPFAM" id="SSF89069">
    <property type="entry name" value="N-terminal, cytoplasmic domain of anti-sigmaE factor RseA"/>
    <property type="match status" value="1"/>
</dbReference>
<proteinExistence type="inferred from homology"/>
<feature type="compositionally biased region" description="Polar residues" evidence="8">
    <location>
        <begin position="158"/>
        <end position="169"/>
    </location>
</feature>
<keyword evidence="6 7" id="KW-0472">Membrane</keyword>
<keyword evidence="4" id="KW-0812">Transmembrane</keyword>
<evidence type="ECO:0000256" key="8">
    <source>
        <dbReference type="SAM" id="MobiDB-lite"/>
    </source>
</evidence>
<evidence type="ECO:0000256" key="2">
    <source>
        <dbReference type="ARBA" id="ARBA00005837"/>
    </source>
</evidence>
<feature type="region of interest" description="Disordered" evidence="8">
    <location>
        <begin position="145"/>
        <end position="205"/>
    </location>
</feature>
<evidence type="ECO:0000256" key="3">
    <source>
        <dbReference type="ARBA" id="ARBA00022475"/>
    </source>
</evidence>
<comment type="subcellular location">
    <subcellularLocation>
        <location evidence="7">Cell inner membrane</location>
    </subcellularLocation>
    <subcellularLocation>
        <location evidence="1">Cell membrane</location>
        <topology evidence="1">Single-pass membrane protein</topology>
    </subcellularLocation>
</comment>
<reference evidence="11 12" key="1">
    <citation type="journal article" date="2018" name="Front. Microbiol.">
        <title>Genome-Based Analysis Reveals the Taxonomy and Diversity of the Family Idiomarinaceae.</title>
        <authorList>
            <person name="Liu Y."/>
            <person name="Lai Q."/>
            <person name="Shao Z."/>
        </authorList>
    </citation>
    <scope>NUCLEOTIDE SEQUENCE [LARGE SCALE GENOMIC DNA]</scope>
    <source>
        <strain evidence="11 12">GBSy1</strain>
    </source>
</reference>
<dbReference type="PANTHER" id="PTHR38104:SF1">
    <property type="entry name" value="ANTI-SIGMA-E FACTOR RSEA"/>
    <property type="match status" value="1"/>
</dbReference>
<keyword evidence="5" id="KW-1133">Transmembrane helix</keyword>
<accession>A0ABY0C298</accession>